<dbReference type="OMA" id="GAHKHIV"/>
<dbReference type="RefSeq" id="XP_023165582.1">
    <property type="nucleotide sequence ID" value="XM_023309814.1"/>
</dbReference>
<dbReference type="OrthoDB" id="10040649at2759"/>
<evidence type="ECO:0000313" key="1">
    <source>
        <dbReference type="Proteomes" id="UP000504633"/>
    </source>
</evidence>
<protein>
    <submittedName>
        <fullName evidence="2">Uncharacterized protein LOC111595886</fullName>
    </submittedName>
</protein>
<evidence type="ECO:0000313" key="2">
    <source>
        <dbReference type="RefSeq" id="XP_023165582.1"/>
    </source>
</evidence>
<reference evidence="2" key="1">
    <citation type="submission" date="2025-08" db="UniProtKB">
        <authorList>
            <consortium name="RefSeq"/>
        </authorList>
    </citation>
    <scope>IDENTIFICATION</scope>
    <source>
        <strain evidence="2">15085-1641.00</strain>
        <tissue evidence="2">Whole body</tissue>
    </source>
</reference>
<feature type="non-terminal residue" evidence="2">
    <location>
        <position position="312"/>
    </location>
</feature>
<sequence>MSNKSLDQARFNLATHVMSNGVELIIASDKIKHIDKQAPSTRSPSISLSSRHAQQKPVTFAPSTLKNHMILALPTIRQEKFSIPIEENQFITKTCLTTYTYHTTYLNKGSTTVESREKVVSNRQTEERKFLRTTSQSSLGVTLSNTPELVVGIFPTTYHYYNSIKNNDFVIRSSYTIINTITGPDDYISFLQPSEDATPLLDTNTYYSPLNVMRTQQEGLESTKVLTDENILTQVVITESIPPRGASKVKYQAPLKAASQTDQDVQIYATKTYLTTVTYHLATALALHSEALSSISKNEKANQMNLQTKVIV</sequence>
<dbReference type="AlphaFoldDB" id="A0A6J1LPN0"/>
<proteinExistence type="predicted"/>
<dbReference type="Proteomes" id="UP000504633">
    <property type="component" value="Unplaced"/>
</dbReference>
<dbReference type="KEGG" id="dhe:111595886"/>
<name>A0A6J1LPN0_DROHY</name>
<organism evidence="1 2">
    <name type="scientific">Drosophila hydei</name>
    <name type="common">Fruit fly</name>
    <dbReference type="NCBI Taxonomy" id="7224"/>
    <lineage>
        <taxon>Eukaryota</taxon>
        <taxon>Metazoa</taxon>
        <taxon>Ecdysozoa</taxon>
        <taxon>Arthropoda</taxon>
        <taxon>Hexapoda</taxon>
        <taxon>Insecta</taxon>
        <taxon>Pterygota</taxon>
        <taxon>Neoptera</taxon>
        <taxon>Endopterygota</taxon>
        <taxon>Diptera</taxon>
        <taxon>Brachycera</taxon>
        <taxon>Muscomorpha</taxon>
        <taxon>Ephydroidea</taxon>
        <taxon>Drosophilidae</taxon>
        <taxon>Drosophila</taxon>
    </lineage>
</organism>
<dbReference type="GeneID" id="111595886"/>
<gene>
    <name evidence="2" type="primary">LOC111595886</name>
</gene>
<accession>A0A6J1LPN0</accession>
<keyword evidence="1" id="KW-1185">Reference proteome</keyword>